<dbReference type="RefSeq" id="WP_422863751.1">
    <property type="nucleotide sequence ID" value="NZ_JAMSKV010000005.1"/>
</dbReference>
<name>A0ABT1W8Y3_9PROT</name>
<dbReference type="Pfam" id="PF05401">
    <property type="entry name" value="NodS"/>
    <property type="match status" value="1"/>
</dbReference>
<dbReference type="CDD" id="cd02440">
    <property type="entry name" value="AdoMet_MTases"/>
    <property type="match status" value="1"/>
</dbReference>
<dbReference type="InterPro" id="IPR029063">
    <property type="entry name" value="SAM-dependent_MTases_sf"/>
</dbReference>
<dbReference type="Gene3D" id="3.40.50.150">
    <property type="entry name" value="Vaccinia Virus protein VP39"/>
    <property type="match status" value="1"/>
</dbReference>
<accession>A0ABT1W8Y3</accession>
<reference evidence="1 2" key="1">
    <citation type="submission" date="2022-06" db="EMBL/GenBank/DDBJ databases">
        <title>Endosaccharibacter gen. nov., sp. nov., endophytic bacteria isolated from sugarcane.</title>
        <authorList>
            <person name="Pitiwittayakul N."/>
            <person name="Yukphan P."/>
            <person name="Charoenyingcharoen P."/>
            <person name="Tanasupawat S."/>
        </authorList>
    </citation>
    <scope>NUCLEOTIDE SEQUENCE [LARGE SCALE GENOMIC DNA]</scope>
    <source>
        <strain evidence="1 2">KSS8</strain>
    </source>
</reference>
<sequence>MSGQSWGRDVFDRLYGADPDPWRFDSSAYEAGKYADTLAQLGDGRFSSALELGCGNGAMSMQLIERCDALLAVDISPNALALAKRRCVDRPGIAFREAVMPGGFADLPAGPFDLVVISELLYFLSPSDVSDLAGRIAGVLADRALVLLVNWTGETDTPCTGDAAAERFVDALGALGRFETRLLRRDAYRIDGLRRNMR</sequence>
<keyword evidence="2" id="KW-1185">Reference proteome</keyword>
<dbReference type="EMBL" id="JAMSKV010000005">
    <property type="protein sequence ID" value="MCQ8278283.1"/>
    <property type="molecule type" value="Genomic_DNA"/>
</dbReference>
<proteinExistence type="predicted"/>
<dbReference type="InterPro" id="IPR008715">
    <property type="entry name" value="SAM-MeTfrase_NodS-like"/>
</dbReference>
<evidence type="ECO:0000313" key="2">
    <source>
        <dbReference type="Proteomes" id="UP001524587"/>
    </source>
</evidence>
<evidence type="ECO:0000313" key="1">
    <source>
        <dbReference type="EMBL" id="MCQ8278283.1"/>
    </source>
</evidence>
<dbReference type="Proteomes" id="UP001524587">
    <property type="component" value="Unassembled WGS sequence"/>
</dbReference>
<comment type="caution">
    <text evidence="1">The sequence shown here is derived from an EMBL/GenBank/DDBJ whole genome shotgun (WGS) entry which is preliminary data.</text>
</comment>
<dbReference type="SUPFAM" id="SSF53335">
    <property type="entry name" value="S-adenosyl-L-methionine-dependent methyltransferases"/>
    <property type="match status" value="1"/>
</dbReference>
<gene>
    <name evidence="1" type="ORF">NFI95_07450</name>
</gene>
<protein>
    <submittedName>
        <fullName evidence="1">Nodulation S family protein</fullName>
    </submittedName>
</protein>
<organism evidence="1 2">
    <name type="scientific">Endosaccharibacter trunci</name>
    <dbReference type="NCBI Taxonomy" id="2812733"/>
    <lineage>
        <taxon>Bacteria</taxon>
        <taxon>Pseudomonadati</taxon>
        <taxon>Pseudomonadota</taxon>
        <taxon>Alphaproteobacteria</taxon>
        <taxon>Acetobacterales</taxon>
        <taxon>Acetobacteraceae</taxon>
        <taxon>Endosaccharibacter</taxon>
    </lineage>
</organism>